<keyword evidence="1" id="KW-0472">Membrane</keyword>
<dbReference type="Pfam" id="PF15461">
    <property type="entry name" value="BCD"/>
    <property type="match status" value="1"/>
</dbReference>
<dbReference type="HAMAP" id="MF_02093">
    <property type="entry name" value="Beta_carotene_diox"/>
    <property type="match status" value="1"/>
</dbReference>
<feature type="transmembrane region" description="Helical" evidence="1">
    <location>
        <begin position="167"/>
        <end position="186"/>
    </location>
</feature>
<comment type="function">
    <text evidence="1">Catalyzes the cleavage of beta-carotene at its central double bond (15,15') to yield two molecules of all-trans-retinal.</text>
</comment>
<keyword evidence="1" id="KW-0812">Transmembrane</keyword>
<keyword evidence="1" id="KW-0408">Iron</keyword>
<feature type="transmembrane region" description="Helical" evidence="1">
    <location>
        <begin position="107"/>
        <end position="130"/>
    </location>
</feature>
<comment type="catalytic activity">
    <reaction evidence="1">
        <text>all-trans-beta-carotene + O2 = 2 all-trans-retinal</text>
        <dbReference type="Rhea" id="RHEA:32887"/>
        <dbReference type="ChEBI" id="CHEBI:15379"/>
        <dbReference type="ChEBI" id="CHEBI:17579"/>
        <dbReference type="ChEBI" id="CHEBI:17898"/>
        <dbReference type="EC" id="1.13.11.63"/>
    </reaction>
</comment>
<comment type="similarity">
    <text evidence="1">Belongs to the Brp/Blh beta-carotene diooxygenase family.</text>
</comment>
<dbReference type="AlphaFoldDB" id="U1MKM4"/>
<keyword evidence="1" id="KW-0223">Dioxygenase</keyword>
<dbReference type="NCBIfam" id="TIGR03753">
    <property type="entry name" value="blh_monoox"/>
    <property type="match status" value="1"/>
</dbReference>
<feature type="transmembrane region" description="Helical" evidence="1">
    <location>
        <begin position="288"/>
        <end position="306"/>
    </location>
</feature>
<keyword evidence="1" id="KW-0479">Metal-binding</keyword>
<dbReference type="HOGENOM" id="CLU_068196_0_0_2"/>
<dbReference type="GO" id="GO:0016121">
    <property type="term" value="P:carotene catabolic process"/>
    <property type="evidence" value="ECO:0007669"/>
    <property type="project" value="UniProtKB-UniRule"/>
</dbReference>
<organism evidence="2 3">
    <name type="scientific">Haloquadratum walsbyi J07HQW1</name>
    <dbReference type="NCBI Taxonomy" id="1238424"/>
    <lineage>
        <taxon>Archaea</taxon>
        <taxon>Methanobacteriati</taxon>
        <taxon>Methanobacteriota</taxon>
        <taxon>Stenosarchaea group</taxon>
        <taxon>Halobacteria</taxon>
        <taxon>Halobacteriales</taxon>
        <taxon>Haloferacaceae</taxon>
        <taxon>Haloquadratum</taxon>
    </lineage>
</organism>
<feature type="transmembrane region" description="Helical" evidence="1">
    <location>
        <begin position="231"/>
        <end position="251"/>
    </location>
</feature>
<feature type="binding site" evidence="1">
    <location>
        <position position="60"/>
    </location>
    <ligand>
        <name>Fe cation</name>
        <dbReference type="ChEBI" id="CHEBI:24875"/>
    </ligand>
</feature>
<keyword evidence="1" id="KW-1003">Cell membrane</keyword>
<keyword evidence="2" id="KW-0503">Monooxygenase</keyword>
<dbReference type="GO" id="GO:0003834">
    <property type="term" value="F:beta-carotene 15,15'-dioxygenase activity"/>
    <property type="evidence" value="ECO:0007669"/>
    <property type="project" value="UniProtKB-EC"/>
</dbReference>
<feature type="transmembrane region" description="Helical" evidence="1">
    <location>
        <begin position="84"/>
        <end position="101"/>
    </location>
</feature>
<dbReference type="GO" id="GO:0004497">
    <property type="term" value="F:monooxygenase activity"/>
    <property type="evidence" value="ECO:0007669"/>
    <property type="project" value="UniProtKB-KW"/>
</dbReference>
<feature type="transmembrane region" description="Helical" evidence="1">
    <location>
        <begin position="193"/>
        <end position="211"/>
    </location>
</feature>
<name>U1MKM4_9EURY</name>
<protein>
    <recommendedName>
        <fullName evidence="1">Probable beta-carotene 15,15'-dioxygenase</fullName>
        <ecNumber evidence="1">1.13.11.63</ecNumber>
    </recommendedName>
</protein>
<feature type="binding site" evidence="1">
    <location>
        <position position="253"/>
    </location>
    <ligand>
        <name>Fe cation</name>
        <dbReference type="ChEBI" id="CHEBI:24875"/>
    </ligand>
</feature>
<feature type="binding site" evidence="1">
    <location>
        <position position="117"/>
    </location>
    <ligand>
        <name>Fe cation</name>
        <dbReference type="ChEBI" id="CHEBI:24875"/>
    </ligand>
</feature>
<dbReference type="Proteomes" id="UP000030649">
    <property type="component" value="Unassembled WGS sequence"/>
</dbReference>
<dbReference type="EC" id="1.13.11.63" evidence="1"/>
<feature type="transmembrane region" description="Helical" evidence="1">
    <location>
        <begin position="21"/>
        <end position="40"/>
    </location>
</feature>
<dbReference type="GO" id="GO:0005886">
    <property type="term" value="C:plasma membrane"/>
    <property type="evidence" value="ECO:0007669"/>
    <property type="project" value="UniProtKB-SubCell"/>
</dbReference>
<feature type="transmembrane region" description="Helical" evidence="1">
    <location>
        <begin position="318"/>
        <end position="338"/>
    </location>
</feature>
<dbReference type="InterPro" id="IPR022270">
    <property type="entry name" value="Blh_diox"/>
</dbReference>
<evidence type="ECO:0000313" key="2">
    <source>
        <dbReference type="EMBL" id="ERG90149.1"/>
    </source>
</evidence>
<evidence type="ECO:0000313" key="3">
    <source>
        <dbReference type="Proteomes" id="UP000030649"/>
    </source>
</evidence>
<feature type="binding site" evidence="1">
    <location>
        <position position="257"/>
    </location>
    <ligand>
        <name>Fe cation</name>
        <dbReference type="ChEBI" id="CHEBI:24875"/>
    </ligand>
</feature>
<dbReference type="GO" id="GO:0010436">
    <property type="term" value="F:carotenoid dioxygenase activity"/>
    <property type="evidence" value="ECO:0007669"/>
    <property type="project" value="UniProtKB-UniRule"/>
</dbReference>
<comment type="cofactor">
    <cofactor evidence="1">
        <name>Fe(2+)</name>
        <dbReference type="ChEBI" id="CHEBI:29033"/>
    </cofactor>
</comment>
<accession>U1MKM4</accession>
<keyword evidence="1" id="KW-0560">Oxidoreductase</keyword>
<gene>
    <name evidence="2" type="ORF">J07HQW1_00163</name>
</gene>
<comment type="subcellular location">
    <subcellularLocation>
        <location evidence="1">Cell membrane</location>
        <topology evidence="1">Multi-pass membrane protein</topology>
    </subcellularLocation>
</comment>
<dbReference type="GO" id="GO:0005506">
    <property type="term" value="F:iron ion binding"/>
    <property type="evidence" value="ECO:0007669"/>
    <property type="project" value="UniProtKB-UniRule"/>
</dbReference>
<sequence length="345" mass="37737">MAVTESLSDTTRQTLGRSVFIPVWLILIGCIVFAPLVASLSPRLRYLPFALSLLVFGLPHGAVDHLTPARTVNAPVTVKSMLSVGGLYIVIGGIYLGWWFFAPVSAAIVFVFMTLLHWGQGDVYAILSFLDADHLPTRLERALSLLTRGAMPMLVPLIAHPTSYQRVLTAFVELFSVNAMSIEFLFSSPTRSVVTAVLIGLTAVSILTGAWRVYVGATSGPYLIDIGELGLLWAFFLTLPPIFAVGVYFCVWHSLRHIARVTIVDQSSRQALDSARICPAIRRFTRDAAPLTVVALLFFGGLYVLIPRPPNDIESLAAFYLVGIAALTAPHVIIVSWMDRVQAVW</sequence>
<keyword evidence="1" id="KW-1133">Transmembrane helix</keyword>
<dbReference type="STRING" id="1238424.J07HQW1_00163"/>
<feature type="transmembrane region" description="Helical" evidence="1">
    <location>
        <begin position="46"/>
        <end position="63"/>
    </location>
</feature>
<reference evidence="2 3" key="1">
    <citation type="journal article" date="2013" name="PLoS ONE">
        <title>Assembly-driven community genomics of a hypersaline microbial ecosystem.</title>
        <authorList>
            <person name="Podell S."/>
            <person name="Ugalde J.A."/>
            <person name="Narasingarao P."/>
            <person name="Banfield J.F."/>
            <person name="Heidelberg K.B."/>
            <person name="Allen E.E."/>
        </authorList>
    </citation>
    <scope>NUCLEOTIDE SEQUENCE [LARGE SCALE GENOMIC DNA]</scope>
    <source>
        <strain evidence="3">J07HQW1</strain>
    </source>
</reference>
<dbReference type="EMBL" id="KE356560">
    <property type="protein sequence ID" value="ERG90149.1"/>
    <property type="molecule type" value="Genomic_DNA"/>
</dbReference>
<proteinExistence type="inferred from homology"/>
<evidence type="ECO:0000256" key="1">
    <source>
        <dbReference type="HAMAP-Rule" id="MF_02093"/>
    </source>
</evidence>